<keyword evidence="2" id="KW-1185">Reference proteome</keyword>
<name>A0ACC2CDD2_DIPCM</name>
<protein>
    <submittedName>
        <fullName evidence="1">Uncharacterized protein</fullName>
    </submittedName>
</protein>
<sequence>MAASEPLVPDFLHMHVVMFPLPGTSHIIPACYLAKKLAAHGLFITFLCPDNVIDPGRAQLLTQDPNINLVAFPENKFVLEGWSKSESVFDVLIEFAQASLKLRGPFETFMEELMLTHAASPICIISDNFLSWTQDIADKYKIPRYILDTSPAQLVALIFSVRTLKAQGLLPLSSSSSSTLSIPGLAPFPTRDCFSCLLDSNPKYLQDFFIEQFSRVHEAAGTIINTFYELEAKTIEALRASALNPNKIGVWPVGPLLPSQLLQPTLVSGTISQEVGQSIDKICMQWLDTRSVSSVLYVSFGSMFRASVAQIQEIELGLKASDQPFLWVLHSPPVSQSSEPASFCGLPGVSQSRVSGRGLILSCWAPQQLILSHPSTGGFMTHCGWNSTLESITMGVPTIAAPQFGDQRTNCRLMVELLKMGVEAVRGADGIVDRKEVERAVRYVMASKEGIAMRKRAQELGDSAKKAVAAGGSSEANLQAFVRHLQSSTSGTCSRLTPEPASA</sequence>
<evidence type="ECO:0000313" key="2">
    <source>
        <dbReference type="Proteomes" id="UP001162992"/>
    </source>
</evidence>
<dbReference type="Proteomes" id="UP001162992">
    <property type="component" value="Chromosome 11"/>
</dbReference>
<accession>A0ACC2CDD2</accession>
<dbReference type="EMBL" id="CM055102">
    <property type="protein sequence ID" value="KAJ7539873.1"/>
    <property type="molecule type" value="Genomic_DNA"/>
</dbReference>
<organism evidence="1 2">
    <name type="scientific">Diphasiastrum complanatum</name>
    <name type="common">Issler's clubmoss</name>
    <name type="synonym">Lycopodium complanatum</name>
    <dbReference type="NCBI Taxonomy" id="34168"/>
    <lineage>
        <taxon>Eukaryota</taxon>
        <taxon>Viridiplantae</taxon>
        <taxon>Streptophyta</taxon>
        <taxon>Embryophyta</taxon>
        <taxon>Tracheophyta</taxon>
        <taxon>Lycopodiopsida</taxon>
        <taxon>Lycopodiales</taxon>
        <taxon>Lycopodiaceae</taxon>
        <taxon>Lycopodioideae</taxon>
        <taxon>Diphasiastrum</taxon>
    </lineage>
</organism>
<gene>
    <name evidence="1" type="ORF">O6H91_11G112800</name>
</gene>
<proteinExistence type="predicted"/>
<reference evidence="2" key="1">
    <citation type="journal article" date="2024" name="Proc. Natl. Acad. Sci. U.S.A.">
        <title>Extraordinary preservation of gene collinearity over three hundred million years revealed in homosporous lycophytes.</title>
        <authorList>
            <person name="Li C."/>
            <person name="Wickell D."/>
            <person name="Kuo L.Y."/>
            <person name="Chen X."/>
            <person name="Nie B."/>
            <person name="Liao X."/>
            <person name="Peng D."/>
            <person name="Ji J."/>
            <person name="Jenkins J."/>
            <person name="Williams M."/>
            <person name="Shu S."/>
            <person name="Plott C."/>
            <person name="Barry K."/>
            <person name="Rajasekar S."/>
            <person name="Grimwood J."/>
            <person name="Han X."/>
            <person name="Sun S."/>
            <person name="Hou Z."/>
            <person name="He W."/>
            <person name="Dai G."/>
            <person name="Sun C."/>
            <person name="Schmutz J."/>
            <person name="Leebens-Mack J.H."/>
            <person name="Li F.W."/>
            <person name="Wang L."/>
        </authorList>
    </citation>
    <scope>NUCLEOTIDE SEQUENCE [LARGE SCALE GENOMIC DNA]</scope>
    <source>
        <strain evidence="2">cv. PW_Plant_1</strain>
    </source>
</reference>
<comment type="caution">
    <text evidence="1">The sequence shown here is derived from an EMBL/GenBank/DDBJ whole genome shotgun (WGS) entry which is preliminary data.</text>
</comment>
<evidence type="ECO:0000313" key="1">
    <source>
        <dbReference type="EMBL" id="KAJ7539873.1"/>
    </source>
</evidence>